<name>A0A930UFW8_9GAMM</name>
<evidence type="ECO:0000313" key="4">
    <source>
        <dbReference type="Proteomes" id="UP000604381"/>
    </source>
</evidence>
<dbReference type="AlphaFoldDB" id="A0A930UFW8"/>
<dbReference type="InterPro" id="IPR038726">
    <property type="entry name" value="PDDEXK_AddAB-type"/>
</dbReference>
<comment type="caution">
    <text evidence="3">The sequence shown here is derived from an EMBL/GenBank/DDBJ whole genome shotgun (WGS) entry which is preliminary data.</text>
</comment>
<accession>A0A930UFW8</accession>
<proteinExistence type="predicted"/>
<feature type="non-terminal residue" evidence="3">
    <location>
        <position position="1"/>
    </location>
</feature>
<dbReference type="InterPro" id="IPR011604">
    <property type="entry name" value="PDDEXK-like_dom_sf"/>
</dbReference>
<feature type="domain" description="PD-(D/E)XK endonuclease-like" evidence="2">
    <location>
        <begin position="58"/>
        <end position="235"/>
    </location>
</feature>
<evidence type="ECO:0000313" key="3">
    <source>
        <dbReference type="EMBL" id="MBF2735031.1"/>
    </source>
</evidence>
<dbReference type="Pfam" id="PF12705">
    <property type="entry name" value="PDDEXK_1"/>
    <property type="match status" value="1"/>
</dbReference>
<organism evidence="3 4">
    <name type="scientific">Candidatus Amphirhobacter heronislandensis</name>
    <dbReference type="NCBI Taxonomy" id="1732024"/>
    <lineage>
        <taxon>Bacteria</taxon>
        <taxon>Pseudomonadati</taxon>
        <taxon>Pseudomonadota</taxon>
        <taxon>Gammaproteobacteria</taxon>
        <taxon>Candidatus Tethybacterales</taxon>
        <taxon>Candidatus Tethybacteraceae</taxon>
        <taxon>Candidatus Amphirhobacter</taxon>
    </lineage>
</organism>
<gene>
    <name evidence="3" type="ORF">ISN26_02940</name>
</gene>
<protein>
    <submittedName>
        <fullName evidence="3">PD-(D/E)XK nuclease family protein</fullName>
    </submittedName>
</protein>
<evidence type="ECO:0000259" key="2">
    <source>
        <dbReference type="Pfam" id="PF12705"/>
    </source>
</evidence>
<sequence length="257" mass="28683">KFHGQLIGKTKGSDGQAPAEASSASLREIIRLATDQSPPVWSKEKPEGFKEIPEMSLEERRYFSWEFGHYVERYVGEIKDLYLGGGQIKAVEVDLGCKLPGSNVKLTAKADRIDGYEGKGDAIVDVKTGKPENYDDSREYPQLPLYIKLYETKDFKGEIEKQQVSVEHTNFWTMYLKSGVIEMKKVDVKDPNEVADHMQGLLDILEKASPSASVCLPANGVHKVCQYCNYGGLCRKKHWGREGAENKKDSSSAANST</sequence>
<dbReference type="Gene3D" id="3.90.320.10">
    <property type="match status" value="1"/>
</dbReference>
<reference evidence="3" key="1">
    <citation type="submission" date="2020-10" db="EMBL/GenBank/DDBJ databases">
        <title>An improved Amphimedon queenslandica hologenome assembly reveals how three proteobacterial symbionts can extend the metabolic phenotypic of their marine sponge host.</title>
        <authorList>
            <person name="Degnan B."/>
            <person name="Degnan S."/>
            <person name="Xiang X."/>
        </authorList>
    </citation>
    <scope>NUCLEOTIDE SEQUENCE</scope>
    <source>
        <strain evidence="3">AqS2</strain>
    </source>
</reference>
<keyword evidence="4" id="KW-1185">Reference proteome</keyword>
<dbReference type="EMBL" id="JADHEI010000031">
    <property type="protein sequence ID" value="MBF2735031.1"/>
    <property type="molecule type" value="Genomic_DNA"/>
</dbReference>
<dbReference type="Proteomes" id="UP000604381">
    <property type="component" value="Unassembled WGS sequence"/>
</dbReference>
<feature type="region of interest" description="Disordered" evidence="1">
    <location>
        <begin position="1"/>
        <end position="21"/>
    </location>
</feature>
<evidence type="ECO:0000256" key="1">
    <source>
        <dbReference type="SAM" id="MobiDB-lite"/>
    </source>
</evidence>